<name>A0A176VXE9_MARPO</name>
<comment type="caution">
    <text evidence="1">The sequence shown here is derived from an EMBL/GenBank/DDBJ whole genome shotgun (WGS) entry which is preliminary data.</text>
</comment>
<gene>
    <name evidence="1" type="ORF">AXG93_1543s1100</name>
</gene>
<dbReference type="Proteomes" id="UP000077202">
    <property type="component" value="Unassembled WGS sequence"/>
</dbReference>
<organism evidence="1 2">
    <name type="scientific">Marchantia polymorpha subsp. ruderalis</name>
    <dbReference type="NCBI Taxonomy" id="1480154"/>
    <lineage>
        <taxon>Eukaryota</taxon>
        <taxon>Viridiplantae</taxon>
        <taxon>Streptophyta</taxon>
        <taxon>Embryophyta</taxon>
        <taxon>Marchantiophyta</taxon>
        <taxon>Marchantiopsida</taxon>
        <taxon>Marchantiidae</taxon>
        <taxon>Marchantiales</taxon>
        <taxon>Marchantiaceae</taxon>
        <taxon>Marchantia</taxon>
    </lineage>
</organism>
<dbReference type="EMBL" id="LVLJ01002329">
    <property type="protein sequence ID" value="OAE25494.1"/>
    <property type="molecule type" value="Genomic_DNA"/>
</dbReference>
<dbReference type="AlphaFoldDB" id="A0A176VXE9"/>
<evidence type="ECO:0000313" key="2">
    <source>
        <dbReference type="Proteomes" id="UP000077202"/>
    </source>
</evidence>
<protein>
    <submittedName>
        <fullName evidence="1">Uncharacterized protein</fullName>
    </submittedName>
</protein>
<sequence>MPPLLLLLLLGEREQGSIFVVKTSRKVVLQDKSSASASASGQRRSLVIRSRVASLLRRRWAMSFVVHLFDLATFSMISSPAAPGFMTVDPYHQLVMLLLVSAR</sequence>
<evidence type="ECO:0000313" key="1">
    <source>
        <dbReference type="EMBL" id="OAE25494.1"/>
    </source>
</evidence>
<proteinExistence type="predicted"/>
<keyword evidence="2" id="KW-1185">Reference proteome</keyword>
<accession>A0A176VXE9</accession>
<reference evidence="1" key="1">
    <citation type="submission" date="2016-03" db="EMBL/GenBank/DDBJ databases">
        <title>Mechanisms controlling the formation of the plant cell surface in tip-growing cells are functionally conserved among land plants.</title>
        <authorList>
            <person name="Honkanen S."/>
            <person name="Jones V.A."/>
            <person name="Morieri G."/>
            <person name="Champion C."/>
            <person name="Hetherington A.J."/>
            <person name="Kelly S."/>
            <person name="Saint-Marcoux D."/>
            <person name="Proust H."/>
            <person name="Prescott H."/>
            <person name="Dolan L."/>
        </authorList>
    </citation>
    <scope>NUCLEOTIDE SEQUENCE [LARGE SCALE GENOMIC DNA]</scope>
    <source>
        <tissue evidence="1">Whole gametophyte</tissue>
    </source>
</reference>